<dbReference type="Proteomes" id="UP000249522">
    <property type="component" value="Unassembled WGS sequence"/>
</dbReference>
<dbReference type="RefSeq" id="WP_111146102.1">
    <property type="nucleotide sequence ID" value="NZ_QKRB01000038.1"/>
</dbReference>
<sequence>MFKYAVINEDGICTAVSYLAEEVQQENMILLHDNDDVSLWDIYSDGGWAPGKPPLTSGDSLQDKMGQLEADNKAMMLALADIYEQMIVLRSGGNS</sequence>
<evidence type="ECO:0000313" key="1">
    <source>
        <dbReference type="EMBL" id="PZD96408.1"/>
    </source>
</evidence>
<comment type="caution">
    <text evidence="1">The sequence shown here is derived from an EMBL/GenBank/DDBJ whole genome shotgun (WGS) entry which is preliminary data.</text>
</comment>
<dbReference type="EMBL" id="QKRB01000038">
    <property type="protein sequence ID" value="PZD96408.1"/>
    <property type="molecule type" value="Genomic_DNA"/>
</dbReference>
<organism evidence="1 2">
    <name type="scientific">Paenibacillus sambharensis</name>
    <dbReference type="NCBI Taxonomy" id="1803190"/>
    <lineage>
        <taxon>Bacteria</taxon>
        <taxon>Bacillati</taxon>
        <taxon>Bacillota</taxon>
        <taxon>Bacilli</taxon>
        <taxon>Bacillales</taxon>
        <taxon>Paenibacillaceae</taxon>
        <taxon>Paenibacillus</taxon>
    </lineage>
</organism>
<accession>A0A2W1L8B7</accession>
<dbReference type="OrthoDB" id="2621562at2"/>
<keyword evidence="2" id="KW-1185">Reference proteome</keyword>
<evidence type="ECO:0000313" key="2">
    <source>
        <dbReference type="Proteomes" id="UP000249522"/>
    </source>
</evidence>
<name>A0A2W1L8B7_9BACL</name>
<proteinExistence type="predicted"/>
<reference evidence="1 2" key="1">
    <citation type="submission" date="2018-06" db="EMBL/GenBank/DDBJ databases">
        <title>Paenibacillus imtechensis sp. nov.</title>
        <authorList>
            <person name="Pinnaka A.K."/>
            <person name="Singh H."/>
            <person name="Kaur M."/>
        </authorList>
    </citation>
    <scope>NUCLEOTIDE SEQUENCE [LARGE SCALE GENOMIC DNA]</scope>
    <source>
        <strain evidence="1 2">SMB1</strain>
    </source>
</reference>
<gene>
    <name evidence="1" type="ORF">DNH61_07820</name>
</gene>
<protein>
    <submittedName>
        <fullName evidence="1">Uncharacterized protein</fullName>
    </submittedName>
</protein>
<dbReference type="AlphaFoldDB" id="A0A2W1L8B7"/>